<dbReference type="RefSeq" id="WP_091729588.1">
    <property type="nucleotide sequence ID" value="NZ_FNQE01000015.1"/>
</dbReference>
<evidence type="ECO:0000256" key="2">
    <source>
        <dbReference type="ARBA" id="ARBA00004162"/>
    </source>
</evidence>
<evidence type="ECO:0000256" key="10">
    <source>
        <dbReference type="RuleBase" id="RU364125"/>
    </source>
</evidence>
<keyword evidence="12" id="KW-1185">Reference proteome</keyword>
<reference evidence="11 12" key="1">
    <citation type="submission" date="2016-10" db="EMBL/GenBank/DDBJ databases">
        <authorList>
            <person name="de Groot N.N."/>
        </authorList>
    </citation>
    <scope>NUCLEOTIDE SEQUENCE [LARGE SCALE GENOMIC DNA]</scope>
    <source>
        <strain evidence="11 12">DSM 21650</strain>
    </source>
</reference>
<evidence type="ECO:0000256" key="1">
    <source>
        <dbReference type="ARBA" id="ARBA00002254"/>
    </source>
</evidence>
<gene>
    <name evidence="11" type="ORF">SAMN05660462_01597</name>
</gene>
<evidence type="ECO:0000256" key="9">
    <source>
        <dbReference type="ARBA" id="ARBA00023136"/>
    </source>
</evidence>
<dbReference type="InterPro" id="IPR005503">
    <property type="entry name" value="FliL"/>
</dbReference>
<dbReference type="AlphaFoldDB" id="A0A1H3PR98"/>
<keyword evidence="9 10" id="KW-0472">Membrane</keyword>
<dbReference type="GO" id="GO:0006935">
    <property type="term" value="P:chemotaxis"/>
    <property type="evidence" value="ECO:0007669"/>
    <property type="project" value="UniProtKB-KW"/>
</dbReference>
<comment type="function">
    <text evidence="1 10">Controls the rotational direction of flagella during chemotaxis.</text>
</comment>
<evidence type="ECO:0000256" key="3">
    <source>
        <dbReference type="ARBA" id="ARBA00008281"/>
    </source>
</evidence>
<evidence type="ECO:0000313" key="12">
    <source>
        <dbReference type="Proteomes" id="UP000198625"/>
    </source>
</evidence>
<dbReference type="GO" id="GO:0071978">
    <property type="term" value="P:bacterial-type flagellum-dependent swarming motility"/>
    <property type="evidence" value="ECO:0007669"/>
    <property type="project" value="TreeGrafter"/>
</dbReference>
<feature type="transmembrane region" description="Helical" evidence="10">
    <location>
        <begin position="6"/>
        <end position="28"/>
    </location>
</feature>
<protein>
    <recommendedName>
        <fullName evidence="10">Flagellar protein FliL</fullName>
    </recommendedName>
</protein>
<evidence type="ECO:0000256" key="5">
    <source>
        <dbReference type="ARBA" id="ARBA00022500"/>
    </source>
</evidence>
<keyword evidence="7 10" id="KW-0283">Flagellar rotation</keyword>
<keyword evidence="11" id="KW-0966">Cell projection</keyword>
<evidence type="ECO:0000256" key="4">
    <source>
        <dbReference type="ARBA" id="ARBA00022475"/>
    </source>
</evidence>
<evidence type="ECO:0000256" key="8">
    <source>
        <dbReference type="ARBA" id="ARBA00022989"/>
    </source>
</evidence>
<proteinExistence type="inferred from homology"/>
<dbReference type="EMBL" id="FNQE01000015">
    <property type="protein sequence ID" value="SDZ02939.1"/>
    <property type="molecule type" value="Genomic_DNA"/>
</dbReference>
<dbReference type="Proteomes" id="UP000198625">
    <property type="component" value="Unassembled WGS sequence"/>
</dbReference>
<evidence type="ECO:0000313" key="11">
    <source>
        <dbReference type="EMBL" id="SDZ02939.1"/>
    </source>
</evidence>
<organism evidence="11 12">
    <name type="scientific">Proteiniborus ethanoligenes</name>
    <dbReference type="NCBI Taxonomy" id="415015"/>
    <lineage>
        <taxon>Bacteria</taxon>
        <taxon>Bacillati</taxon>
        <taxon>Bacillota</taxon>
        <taxon>Clostridia</taxon>
        <taxon>Eubacteriales</taxon>
        <taxon>Proteiniborus</taxon>
    </lineage>
</organism>
<evidence type="ECO:0000256" key="7">
    <source>
        <dbReference type="ARBA" id="ARBA00022779"/>
    </source>
</evidence>
<keyword evidence="11" id="KW-0969">Cilium</keyword>
<sequence>MSTKKIFIIAIVSLVVILLAIGAVFLLISYKEKSEQNKPVKQYYHDVSEMYCNLKNSNRIVKIQITIEFTNEKLAEELQNKEFAIRHEINTTMVNKTEKDLEGEEGLSALRSELTTKIAKIFNTNEINKVYFKEIIVQ</sequence>
<dbReference type="PANTHER" id="PTHR35091:SF2">
    <property type="entry name" value="FLAGELLAR PROTEIN FLIL"/>
    <property type="match status" value="1"/>
</dbReference>
<comment type="subcellular location">
    <subcellularLocation>
        <location evidence="2">Cell membrane</location>
        <topology evidence="2">Single-pass membrane protein</topology>
    </subcellularLocation>
</comment>
<dbReference type="GO" id="GO:0009425">
    <property type="term" value="C:bacterial-type flagellum basal body"/>
    <property type="evidence" value="ECO:0007669"/>
    <property type="project" value="InterPro"/>
</dbReference>
<dbReference type="PANTHER" id="PTHR35091">
    <property type="entry name" value="FLAGELLAR PROTEIN FLIL"/>
    <property type="match status" value="1"/>
</dbReference>
<comment type="similarity">
    <text evidence="3 10">Belongs to the FliL family.</text>
</comment>
<accession>A0A1H3PR98</accession>
<dbReference type="GO" id="GO:0005886">
    <property type="term" value="C:plasma membrane"/>
    <property type="evidence" value="ECO:0007669"/>
    <property type="project" value="UniProtKB-SubCell"/>
</dbReference>
<keyword evidence="6 10" id="KW-0812">Transmembrane</keyword>
<dbReference type="Pfam" id="PF03748">
    <property type="entry name" value="FliL"/>
    <property type="match status" value="1"/>
</dbReference>
<keyword evidence="4 10" id="KW-1003">Cell membrane</keyword>
<evidence type="ECO:0000256" key="6">
    <source>
        <dbReference type="ARBA" id="ARBA00022692"/>
    </source>
</evidence>
<dbReference type="STRING" id="415015.SAMN05660462_01597"/>
<keyword evidence="8 10" id="KW-1133">Transmembrane helix</keyword>
<dbReference type="OrthoDB" id="166089at2"/>
<keyword evidence="5 10" id="KW-0145">Chemotaxis</keyword>
<name>A0A1H3PR98_9FIRM</name>
<keyword evidence="11" id="KW-0282">Flagellum</keyword>